<feature type="region of interest" description="Disordered" evidence="11">
    <location>
        <begin position="563"/>
        <end position="696"/>
    </location>
</feature>
<keyword evidence="8 12" id="KW-1133">Transmembrane helix</keyword>
<accession>A0A6A4WWB1</accession>
<feature type="domain" description="RING-type" evidence="13">
    <location>
        <begin position="425"/>
        <end position="463"/>
    </location>
</feature>
<evidence type="ECO:0000256" key="10">
    <source>
        <dbReference type="PROSITE-ProRule" id="PRU00175"/>
    </source>
</evidence>
<evidence type="ECO:0000256" key="6">
    <source>
        <dbReference type="ARBA" id="ARBA00022771"/>
    </source>
</evidence>
<organism evidence="15 16">
    <name type="scientific">Amphibalanus amphitrite</name>
    <name type="common">Striped barnacle</name>
    <name type="synonym">Balanus amphitrite</name>
    <dbReference type="NCBI Taxonomy" id="1232801"/>
    <lineage>
        <taxon>Eukaryota</taxon>
        <taxon>Metazoa</taxon>
        <taxon>Ecdysozoa</taxon>
        <taxon>Arthropoda</taxon>
        <taxon>Crustacea</taxon>
        <taxon>Multicrustacea</taxon>
        <taxon>Cirripedia</taxon>
        <taxon>Thoracica</taxon>
        <taxon>Thoracicalcarea</taxon>
        <taxon>Balanomorpha</taxon>
        <taxon>Balanoidea</taxon>
        <taxon>Balanidae</taxon>
        <taxon>Amphibalaninae</taxon>
        <taxon>Amphibalanus</taxon>
    </lineage>
</organism>
<reference evidence="15 16" key="1">
    <citation type="submission" date="2019-07" db="EMBL/GenBank/DDBJ databases">
        <title>Draft genome assembly of a fouling barnacle, Amphibalanus amphitrite (Darwin, 1854): The first reference genome for Thecostraca.</title>
        <authorList>
            <person name="Kim W."/>
        </authorList>
    </citation>
    <scope>NUCLEOTIDE SEQUENCE [LARGE SCALE GENOMIC DNA]</scope>
    <source>
        <strain evidence="15">SNU_AA5</strain>
        <tissue evidence="15">Soma without cirri and trophi</tissue>
    </source>
</reference>
<dbReference type="GO" id="GO:0030968">
    <property type="term" value="P:endoplasmic reticulum unfolded protein response"/>
    <property type="evidence" value="ECO:0007669"/>
    <property type="project" value="TreeGrafter"/>
</dbReference>
<feature type="transmembrane region" description="Helical" evidence="12">
    <location>
        <begin position="14"/>
        <end position="33"/>
    </location>
</feature>
<keyword evidence="5" id="KW-0479">Metal-binding</keyword>
<dbReference type="Pfam" id="PF02845">
    <property type="entry name" value="CUE"/>
    <property type="match status" value="1"/>
</dbReference>
<feature type="transmembrane region" description="Helical" evidence="12">
    <location>
        <begin position="231"/>
        <end position="251"/>
    </location>
</feature>
<dbReference type="Gene3D" id="1.10.8.10">
    <property type="entry name" value="DNA helicase RuvA subunit, C-terminal domain"/>
    <property type="match status" value="1"/>
</dbReference>
<evidence type="ECO:0000313" key="16">
    <source>
        <dbReference type="Proteomes" id="UP000440578"/>
    </source>
</evidence>
<evidence type="ECO:0000256" key="5">
    <source>
        <dbReference type="ARBA" id="ARBA00022723"/>
    </source>
</evidence>
<name>A0A6A4WWB1_AMPAM</name>
<keyword evidence="4 12" id="KW-0812">Transmembrane</keyword>
<evidence type="ECO:0000256" key="8">
    <source>
        <dbReference type="ARBA" id="ARBA00022989"/>
    </source>
</evidence>
<dbReference type="AlphaFoldDB" id="A0A6A4WWB1"/>
<dbReference type="InterPro" id="IPR001841">
    <property type="entry name" value="Znf_RING"/>
</dbReference>
<dbReference type="OrthoDB" id="3824970at2759"/>
<comment type="subcellular location">
    <subcellularLocation>
        <location evidence="1">Membrane</location>
        <topology evidence="1">Multi-pass membrane protein</topology>
    </subcellularLocation>
</comment>
<feature type="domain" description="CUE" evidence="14">
    <location>
        <begin position="522"/>
        <end position="564"/>
    </location>
</feature>
<evidence type="ECO:0000256" key="9">
    <source>
        <dbReference type="ARBA" id="ARBA00023136"/>
    </source>
</evidence>
<evidence type="ECO:0000256" key="4">
    <source>
        <dbReference type="ARBA" id="ARBA00022692"/>
    </source>
</evidence>
<dbReference type="InterPro" id="IPR057992">
    <property type="entry name" value="TPR_SYVN1_N"/>
</dbReference>
<dbReference type="GO" id="GO:0070936">
    <property type="term" value="P:protein K48-linked ubiquitination"/>
    <property type="evidence" value="ECO:0007669"/>
    <property type="project" value="TreeGrafter"/>
</dbReference>
<keyword evidence="6 10" id="KW-0863">Zinc-finger</keyword>
<dbReference type="CDD" id="cd14421">
    <property type="entry name" value="CUE_AMFR"/>
    <property type="match status" value="1"/>
</dbReference>
<evidence type="ECO:0000313" key="15">
    <source>
        <dbReference type="EMBL" id="KAF0311165.1"/>
    </source>
</evidence>
<dbReference type="PROSITE" id="PS51140">
    <property type="entry name" value="CUE"/>
    <property type="match status" value="1"/>
</dbReference>
<evidence type="ECO:0000256" key="7">
    <source>
        <dbReference type="ARBA" id="ARBA00022833"/>
    </source>
</evidence>
<dbReference type="GO" id="GO:0061630">
    <property type="term" value="F:ubiquitin protein ligase activity"/>
    <property type="evidence" value="ECO:0007669"/>
    <property type="project" value="TreeGrafter"/>
</dbReference>
<evidence type="ECO:0000256" key="2">
    <source>
        <dbReference type="ARBA" id="ARBA00004906"/>
    </source>
</evidence>
<dbReference type="PANTHER" id="PTHR15067:SF5">
    <property type="entry name" value="E3 UBIQUITIN-PROTEIN LIGASE AMFR"/>
    <property type="match status" value="1"/>
</dbReference>
<comment type="caution">
    <text evidence="15">The sequence shown here is derived from an EMBL/GenBank/DDBJ whole genome shotgun (WGS) entry which is preliminary data.</text>
</comment>
<dbReference type="GO" id="GO:0005783">
    <property type="term" value="C:endoplasmic reticulum"/>
    <property type="evidence" value="ECO:0007669"/>
    <property type="project" value="TreeGrafter"/>
</dbReference>
<protein>
    <submittedName>
        <fullName evidence="15">E3 ubiquitin-protein ligase AMFR</fullName>
    </submittedName>
</protein>
<dbReference type="GO" id="GO:0006511">
    <property type="term" value="P:ubiquitin-dependent protein catabolic process"/>
    <property type="evidence" value="ECO:0007669"/>
    <property type="project" value="TreeGrafter"/>
</dbReference>
<feature type="compositionally biased region" description="Pro residues" evidence="11">
    <location>
        <begin position="610"/>
        <end position="625"/>
    </location>
</feature>
<evidence type="ECO:0000256" key="11">
    <source>
        <dbReference type="SAM" id="MobiDB-lite"/>
    </source>
</evidence>
<dbReference type="SUPFAM" id="SSF57850">
    <property type="entry name" value="RING/U-box"/>
    <property type="match status" value="1"/>
</dbReference>
<dbReference type="Pfam" id="PF13639">
    <property type="entry name" value="zf-RING_2"/>
    <property type="match status" value="1"/>
</dbReference>
<comment type="pathway">
    <text evidence="2">Protein modification; protein ubiquitination.</text>
</comment>
<evidence type="ECO:0000256" key="3">
    <source>
        <dbReference type="ARBA" id="ARBA00022679"/>
    </source>
</evidence>
<feature type="transmembrane region" description="Helical" evidence="12">
    <location>
        <begin position="208"/>
        <end position="225"/>
    </location>
</feature>
<dbReference type="PANTHER" id="PTHR15067">
    <property type="entry name" value="E3 UBIQUITIN-PROTEIN LIGASE RNF8"/>
    <property type="match status" value="1"/>
</dbReference>
<evidence type="ECO:0000259" key="13">
    <source>
        <dbReference type="PROSITE" id="PS50089"/>
    </source>
</evidence>
<evidence type="ECO:0000256" key="12">
    <source>
        <dbReference type="SAM" id="Phobius"/>
    </source>
</evidence>
<dbReference type="Gene3D" id="3.30.40.10">
    <property type="entry name" value="Zinc/RING finger domain, C3HC4 (zinc finger)"/>
    <property type="match status" value="1"/>
</dbReference>
<dbReference type="GO" id="GO:0008270">
    <property type="term" value="F:zinc ion binding"/>
    <property type="evidence" value="ECO:0007669"/>
    <property type="project" value="UniProtKB-KW"/>
</dbReference>
<dbReference type="InterPro" id="IPR003892">
    <property type="entry name" value="CUE"/>
</dbReference>
<dbReference type="InterPro" id="IPR013083">
    <property type="entry name" value="Znf_RING/FYVE/PHD"/>
</dbReference>
<feature type="compositionally biased region" description="Low complexity" evidence="11">
    <location>
        <begin position="670"/>
        <end position="696"/>
    </location>
</feature>
<feature type="transmembrane region" description="Helical" evidence="12">
    <location>
        <begin position="272"/>
        <end position="295"/>
    </location>
</feature>
<keyword evidence="3" id="KW-0808">Transferase</keyword>
<sequence length="696" mass="78781">MPALWLDRLPLPNLPAYTAISVTLLLCSVYFAVTTQDRFESDAVSRLTFAEALQRRCLLPPPVNESAHDQRTRLTDYFVLLATYPTQRALLHGFLRHKLRSDFLYWPTVATDWGEYGERAPESTASSSVFFAPTIYYRDPGAWTAALPEPSIQANLVKTLAFMIHEPLCLWTLINMAYCLLVLLGKSIQQSMFGELRVSEQTQLKDKFWNFVFYKFIFVFGVINVQHMDEVVLWCSWFSALGFLHLLTQLCRDRFEYLSLSASTPRRTHGRLLCLLSAILALSLALLVICVYVGLVASLNTFAFMAAECVLLLIRTFHTMIRYAIHLYDVAQTAQWERKGSLVYLAELMFEVTELVIDLLHHVHMLLWGNIILSMASLIICMELRHIFYQLRHRLARHSHYRRVVRYIELECVQATPADIDGDQCAICWDAMETARRLDCKHCFHATCLRRWLEQDPSCPTCRKGLDLSGQTASGQPRAQPHHRPHWQQHRGRFVSFLPSFSVEVNHTQLLRANQQEVPASQLDSMARQVQQLFPHVSLSAITEDLQQSGSMEATVENILEGSVHDHPAPPMFTSDELADDGGSWSRPDGDGGDGREEKPYRHHDRPEPALEPEPVPEPQWPEPAAPGGSRFSKSASERHTLLQRRKAAMLERARRRYLATQSDGGDSGGTVSTSSDDSGAPAASEALRPAALVGR</sequence>
<dbReference type="Pfam" id="PF25563">
    <property type="entry name" value="TPR_SYVN1_N"/>
    <property type="match status" value="1"/>
</dbReference>
<dbReference type="Proteomes" id="UP000440578">
    <property type="component" value="Unassembled WGS sequence"/>
</dbReference>
<dbReference type="GO" id="GO:0000151">
    <property type="term" value="C:ubiquitin ligase complex"/>
    <property type="evidence" value="ECO:0007669"/>
    <property type="project" value="TreeGrafter"/>
</dbReference>
<feature type="compositionally biased region" description="Basic residues" evidence="11">
    <location>
        <begin position="642"/>
        <end position="658"/>
    </location>
</feature>
<evidence type="ECO:0000259" key="14">
    <source>
        <dbReference type="PROSITE" id="PS51140"/>
    </source>
</evidence>
<gene>
    <name evidence="15" type="primary">Amfr</name>
    <name evidence="15" type="ORF">FJT64_017985</name>
</gene>
<feature type="transmembrane region" description="Helical" evidence="12">
    <location>
        <begin position="367"/>
        <end position="388"/>
    </location>
</feature>
<dbReference type="SMART" id="SM00184">
    <property type="entry name" value="RING"/>
    <property type="match status" value="1"/>
</dbReference>
<keyword evidence="9 12" id="KW-0472">Membrane</keyword>
<dbReference type="SMART" id="SM00546">
    <property type="entry name" value="CUE"/>
    <property type="match status" value="1"/>
</dbReference>
<evidence type="ECO:0000256" key="1">
    <source>
        <dbReference type="ARBA" id="ARBA00004141"/>
    </source>
</evidence>
<keyword evidence="16" id="KW-1185">Reference proteome</keyword>
<feature type="compositionally biased region" description="Basic and acidic residues" evidence="11">
    <location>
        <begin position="588"/>
        <end position="609"/>
    </location>
</feature>
<proteinExistence type="predicted"/>
<dbReference type="EMBL" id="VIIS01000257">
    <property type="protein sequence ID" value="KAF0311165.1"/>
    <property type="molecule type" value="Genomic_DNA"/>
</dbReference>
<dbReference type="CDD" id="cd16455">
    <property type="entry name" value="RING-H2_AMFR"/>
    <property type="match status" value="1"/>
</dbReference>
<keyword evidence="7" id="KW-0862">Zinc</keyword>
<dbReference type="GO" id="GO:0043130">
    <property type="term" value="F:ubiquitin binding"/>
    <property type="evidence" value="ECO:0007669"/>
    <property type="project" value="InterPro"/>
</dbReference>
<dbReference type="GO" id="GO:0016020">
    <property type="term" value="C:membrane"/>
    <property type="evidence" value="ECO:0007669"/>
    <property type="project" value="UniProtKB-SubCell"/>
</dbReference>
<dbReference type="PROSITE" id="PS50089">
    <property type="entry name" value="ZF_RING_2"/>
    <property type="match status" value="1"/>
</dbReference>
<dbReference type="GO" id="GO:0005829">
    <property type="term" value="C:cytosol"/>
    <property type="evidence" value="ECO:0007669"/>
    <property type="project" value="TreeGrafter"/>
</dbReference>